<evidence type="ECO:0000256" key="1">
    <source>
        <dbReference type="ARBA" id="ARBA00004377"/>
    </source>
</evidence>
<gene>
    <name evidence="12" type="ORF">ACFMB1_15260</name>
</gene>
<name>A0ABW1KZX5_9PROT</name>
<dbReference type="Pfam" id="PF26002">
    <property type="entry name" value="Beta-barrel_AprE"/>
    <property type="match status" value="1"/>
</dbReference>
<dbReference type="PANTHER" id="PTHR30386:SF26">
    <property type="entry name" value="TRANSPORT PROTEIN COMB"/>
    <property type="match status" value="1"/>
</dbReference>
<evidence type="ECO:0000256" key="6">
    <source>
        <dbReference type="ARBA" id="ARBA00022692"/>
    </source>
</evidence>
<dbReference type="PRINTS" id="PR01490">
    <property type="entry name" value="RTXTOXIND"/>
</dbReference>
<dbReference type="SUPFAM" id="SSF56954">
    <property type="entry name" value="Outer membrane efflux proteins (OEP)"/>
    <property type="match status" value="1"/>
</dbReference>
<dbReference type="Gene3D" id="2.40.50.100">
    <property type="match status" value="1"/>
</dbReference>
<dbReference type="PANTHER" id="PTHR30386">
    <property type="entry name" value="MEMBRANE FUSION SUBUNIT OF EMRAB-TOLC MULTIDRUG EFFLUX PUMP"/>
    <property type="match status" value="1"/>
</dbReference>
<evidence type="ECO:0000256" key="8">
    <source>
        <dbReference type="ARBA" id="ARBA00023136"/>
    </source>
</evidence>
<dbReference type="NCBIfam" id="TIGR01843">
    <property type="entry name" value="type_I_hlyD"/>
    <property type="match status" value="1"/>
</dbReference>
<dbReference type="Proteomes" id="UP001596116">
    <property type="component" value="Unassembled WGS sequence"/>
</dbReference>
<dbReference type="EMBL" id="JBHPON010000002">
    <property type="protein sequence ID" value="MFC6036915.1"/>
    <property type="molecule type" value="Genomic_DNA"/>
</dbReference>
<evidence type="ECO:0000256" key="3">
    <source>
        <dbReference type="ARBA" id="ARBA00022448"/>
    </source>
</evidence>
<keyword evidence="13" id="KW-1185">Reference proteome</keyword>
<comment type="similarity">
    <text evidence="2 9">Belongs to the membrane fusion protein (MFP) (TC 8.A.1) family.</text>
</comment>
<feature type="domain" description="AprE-like long alpha-helical hairpin" evidence="10">
    <location>
        <begin position="114"/>
        <end position="293"/>
    </location>
</feature>
<dbReference type="Gene3D" id="1.10.287.470">
    <property type="entry name" value="Helix hairpin bin"/>
    <property type="match status" value="1"/>
</dbReference>
<comment type="subcellular location">
    <subcellularLocation>
        <location evidence="1 9">Cell inner membrane</location>
        <topology evidence="1 9">Single-pass membrane protein</topology>
    </subcellularLocation>
</comment>
<evidence type="ECO:0000313" key="13">
    <source>
        <dbReference type="Proteomes" id="UP001596116"/>
    </source>
</evidence>
<evidence type="ECO:0000313" key="12">
    <source>
        <dbReference type="EMBL" id="MFC6036915.1"/>
    </source>
</evidence>
<evidence type="ECO:0000256" key="2">
    <source>
        <dbReference type="ARBA" id="ARBA00009477"/>
    </source>
</evidence>
<keyword evidence="5 9" id="KW-0997">Cell inner membrane</keyword>
<dbReference type="InterPro" id="IPR050739">
    <property type="entry name" value="MFP"/>
</dbReference>
<proteinExistence type="inferred from homology"/>
<evidence type="ECO:0000259" key="10">
    <source>
        <dbReference type="Pfam" id="PF25994"/>
    </source>
</evidence>
<evidence type="ECO:0000256" key="7">
    <source>
        <dbReference type="ARBA" id="ARBA00022989"/>
    </source>
</evidence>
<feature type="domain" description="AprE-like beta-barrel" evidence="11">
    <location>
        <begin position="338"/>
        <end position="426"/>
    </location>
</feature>
<evidence type="ECO:0000256" key="4">
    <source>
        <dbReference type="ARBA" id="ARBA00022475"/>
    </source>
</evidence>
<evidence type="ECO:0000259" key="11">
    <source>
        <dbReference type="Pfam" id="PF26002"/>
    </source>
</evidence>
<evidence type="ECO:0000256" key="5">
    <source>
        <dbReference type="ARBA" id="ARBA00022519"/>
    </source>
</evidence>
<keyword evidence="6" id="KW-0812">Transmembrane</keyword>
<evidence type="ECO:0000256" key="9">
    <source>
        <dbReference type="RuleBase" id="RU365093"/>
    </source>
</evidence>
<dbReference type="InterPro" id="IPR010129">
    <property type="entry name" value="T1SS_HlyD"/>
</dbReference>
<organism evidence="12 13">
    <name type="scientific">Hyphococcus aureus</name>
    <dbReference type="NCBI Taxonomy" id="2666033"/>
    <lineage>
        <taxon>Bacteria</taxon>
        <taxon>Pseudomonadati</taxon>
        <taxon>Pseudomonadota</taxon>
        <taxon>Alphaproteobacteria</taxon>
        <taxon>Parvularculales</taxon>
        <taxon>Parvularculaceae</taxon>
        <taxon>Hyphococcus</taxon>
    </lineage>
</organism>
<accession>A0ABW1KZX5</accession>
<comment type="caution">
    <text evidence="12">The sequence shown here is derived from an EMBL/GenBank/DDBJ whole genome shotgun (WGS) entry which is preliminary data.</text>
</comment>
<reference evidence="12 13" key="1">
    <citation type="submission" date="2024-09" db="EMBL/GenBank/DDBJ databases">
        <authorList>
            <person name="Zhang Z.-H."/>
        </authorList>
    </citation>
    <scope>NUCLEOTIDE SEQUENCE [LARGE SCALE GENOMIC DNA]</scope>
    <source>
        <strain evidence="12 13">HHTR114</strain>
    </source>
</reference>
<keyword evidence="8" id="KW-0472">Membrane</keyword>
<dbReference type="InterPro" id="IPR058982">
    <property type="entry name" value="Beta-barrel_AprE"/>
</dbReference>
<keyword evidence="3 9" id="KW-0813">Transport</keyword>
<sequence>MRKPTIQVAARQEKVGERHGLSLPLELEEGAPPHLAKAAMAIISGLFILLLVWANIAHVREVSVATGQIAPYGSTREAAHFEGGIIEEILVKPGDIVTEKQALAKLRPESSGGEFDRLTARQASLEIRAARMAAQAELDTPDFAKWRQEWPMLVKEQQSIYDANLAQHEAIMATFVSRETSAKAEVTKAEAELRADTDLLQFAREQLAIQDELIDEGFTSKQTYLQAKSNVASADAAAIVARTRLDQARDSLNAAAADRAGAEAEYKSRLSEERATVLAELAELKKPFMSSRDRSDRLVVRAPVSGVVNDVFVDGSGDVVRPGGVIAEITPTGAEYFAEVRIEPKDIGHISAGQSTSITVTTFDPNRYGKLSGDVSHISADSFTDERTGKAYYIAYIALNEQKIGKGSYAHALSSGMEVRAEIVTQSRTLMQYILKPVSRSLDRAFSER</sequence>
<dbReference type="RefSeq" id="WP_379881835.1">
    <property type="nucleotide sequence ID" value="NZ_JBHPON010000002.1"/>
</dbReference>
<keyword evidence="4 9" id="KW-1003">Cell membrane</keyword>
<dbReference type="Pfam" id="PF25994">
    <property type="entry name" value="HH_AprE"/>
    <property type="match status" value="1"/>
</dbReference>
<keyword evidence="7" id="KW-1133">Transmembrane helix</keyword>
<dbReference type="InterPro" id="IPR058781">
    <property type="entry name" value="HH_AprE-like"/>
</dbReference>
<protein>
    <recommendedName>
        <fullName evidence="9">Membrane fusion protein (MFP) family protein</fullName>
    </recommendedName>
</protein>
<dbReference type="Gene3D" id="2.40.30.170">
    <property type="match status" value="1"/>
</dbReference>